<evidence type="ECO:0000256" key="3">
    <source>
        <dbReference type="ARBA" id="ARBA00022989"/>
    </source>
</evidence>
<feature type="transmembrane region" description="Helical" evidence="6">
    <location>
        <begin position="21"/>
        <end position="38"/>
    </location>
</feature>
<gene>
    <name evidence="8" type="ORF">GCM10012287_28040</name>
</gene>
<feature type="transmembrane region" description="Helical" evidence="6">
    <location>
        <begin position="314"/>
        <end position="332"/>
    </location>
</feature>
<feature type="transmembrane region" description="Helical" evidence="6">
    <location>
        <begin position="80"/>
        <end position="100"/>
    </location>
</feature>
<comment type="caution">
    <text evidence="8">The sequence shown here is derived from an EMBL/GenBank/DDBJ whole genome shotgun (WGS) entry which is preliminary data.</text>
</comment>
<dbReference type="InterPro" id="IPR036259">
    <property type="entry name" value="MFS_trans_sf"/>
</dbReference>
<dbReference type="PANTHER" id="PTHR23514:SF13">
    <property type="entry name" value="INNER MEMBRANE PROTEIN YBJJ"/>
    <property type="match status" value="1"/>
</dbReference>
<evidence type="ECO:0000256" key="6">
    <source>
        <dbReference type="SAM" id="Phobius"/>
    </source>
</evidence>
<feature type="region of interest" description="Disordered" evidence="5">
    <location>
        <begin position="196"/>
        <end position="222"/>
    </location>
</feature>
<accession>A0ABQ2MDS7</accession>
<feature type="compositionally biased region" description="Low complexity" evidence="5">
    <location>
        <begin position="421"/>
        <end position="432"/>
    </location>
</feature>
<dbReference type="Pfam" id="PF07690">
    <property type="entry name" value="MFS_1"/>
    <property type="match status" value="1"/>
</dbReference>
<dbReference type="Proteomes" id="UP000631535">
    <property type="component" value="Unassembled WGS sequence"/>
</dbReference>
<dbReference type="PANTHER" id="PTHR23514">
    <property type="entry name" value="BYPASS OF STOP CODON PROTEIN 6"/>
    <property type="match status" value="1"/>
</dbReference>
<feature type="domain" description="Major facilitator superfamily (MFS) profile" evidence="7">
    <location>
        <begin position="19"/>
        <end position="419"/>
    </location>
</feature>
<dbReference type="InterPro" id="IPR020846">
    <property type="entry name" value="MFS_dom"/>
</dbReference>
<evidence type="ECO:0000259" key="7">
    <source>
        <dbReference type="PROSITE" id="PS50850"/>
    </source>
</evidence>
<dbReference type="InterPro" id="IPR051788">
    <property type="entry name" value="MFS_Transporter"/>
</dbReference>
<proteinExistence type="predicted"/>
<comment type="subcellular location">
    <subcellularLocation>
        <location evidence="1">Cell membrane</location>
        <topology evidence="1">Multi-pass membrane protein</topology>
    </subcellularLocation>
</comment>
<protein>
    <recommendedName>
        <fullName evidence="7">Major facilitator superfamily (MFS) profile domain-containing protein</fullName>
    </recommendedName>
</protein>
<evidence type="ECO:0000256" key="1">
    <source>
        <dbReference type="ARBA" id="ARBA00004651"/>
    </source>
</evidence>
<feature type="transmembrane region" description="Helical" evidence="6">
    <location>
        <begin position="175"/>
        <end position="194"/>
    </location>
</feature>
<feature type="transmembrane region" description="Helical" evidence="6">
    <location>
        <begin position="249"/>
        <end position="269"/>
    </location>
</feature>
<feature type="transmembrane region" description="Helical" evidence="6">
    <location>
        <begin position="148"/>
        <end position="169"/>
    </location>
</feature>
<sequence length="444" mass="43845">MPRPEVNAGARRPARLRRARAAVSAVFFVHGAVFASWAARVPAVKDELHLSAGVLGLVLAGPGLGALAGSQLGGAMVDRFGGRAVSASAPVVLCAPLGLVPAADSAWPLLCLLAVLGAADGCTSVAMNAQAVVVQERYGRTVLNSMHAIRSIGAVAGGLAGAATALLGLTLAAQFALTAVALAVVSAVAAGGLLPEPEADRRPGGEQAAAQERAADEAVAEEAAESSAGRAEARAGAPAGQGAQGRRTVLLLAVMVFLAALVSDAPASWSGVYLRHVGADAATAAAGYAAFSAGEVCTRLFNDRLVNRFGWVRLIRFGTLGCATVLAAALLAGHPVAAMAAFVAAGAGVSAVFPGAFTAAGALPRPGPAMGHLGFAGNVGWLAVSPLVGGLATLVGLPAALGVLVLAALAIAALAPVTRPRATGGAGTPLPAAREEKREGKETR</sequence>
<evidence type="ECO:0000256" key="4">
    <source>
        <dbReference type="ARBA" id="ARBA00023136"/>
    </source>
</evidence>
<dbReference type="InterPro" id="IPR011701">
    <property type="entry name" value="MFS"/>
</dbReference>
<evidence type="ECO:0000313" key="8">
    <source>
        <dbReference type="EMBL" id="GGO49812.1"/>
    </source>
</evidence>
<dbReference type="EMBL" id="BMMP01000008">
    <property type="protein sequence ID" value="GGO49812.1"/>
    <property type="molecule type" value="Genomic_DNA"/>
</dbReference>
<evidence type="ECO:0000256" key="5">
    <source>
        <dbReference type="SAM" id="MobiDB-lite"/>
    </source>
</evidence>
<organism evidence="8 9">
    <name type="scientific">Streptomyces daqingensis</name>
    <dbReference type="NCBI Taxonomy" id="1472640"/>
    <lineage>
        <taxon>Bacteria</taxon>
        <taxon>Bacillati</taxon>
        <taxon>Actinomycetota</taxon>
        <taxon>Actinomycetes</taxon>
        <taxon>Kitasatosporales</taxon>
        <taxon>Streptomycetaceae</taxon>
        <taxon>Streptomyces</taxon>
    </lineage>
</organism>
<feature type="transmembrane region" description="Helical" evidence="6">
    <location>
        <begin position="369"/>
        <end position="388"/>
    </location>
</feature>
<dbReference type="Gene3D" id="1.20.1250.20">
    <property type="entry name" value="MFS general substrate transporter like domains"/>
    <property type="match status" value="2"/>
</dbReference>
<feature type="transmembrane region" description="Helical" evidence="6">
    <location>
        <begin position="50"/>
        <end position="68"/>
    </location>
</feature>
<feature type="compositionally biased region" description="Basic and acidic residues" evidence="5">
    <location>
        <begin position="433"/>
        <end position="444"/>
    </location>
</feature>
<feature type="transmembrane region" description="Helical" evidence="6">
    <location>
        <begin position="281"/>
        <end position="302"/>
    </location>
</feature>
<dbReference type="RefSeq" id="WP_189037453.1">
    <property type="nucleotide sequence ID" value="NZ_BMMP01000008.1"/>
</dbReference>
<reference evidence="9" key="1">
    <citation type="journal article" date="2019" name="Int. J. Syst. Evol. Microbiol.">
        <title>The Global Catalogue of Microorganisms (GCM) 10K type strain sequencing project: providing services to taxonomists for standard genome sequencing and annotation.</title>
        <authorList>
            <consortium name="The Broad Institute Genomics Platform"/>
            <consortium name="The Broad Institute Genome Sequencing Center for Infectious Disease"/>
            <person name="Wu L."/>
            <person name="Ma J."/>
        </authorList>
    </citation>
    <scope>NUCLEOTIDE SEQUENCE [LARGE SCALE GENOMIC DNA]</scope>
    <source>
        <strain evidence="9">CGMCC 4.7178</strain>
    </source>
</reference>
<evidence type="ECO:0000256" key="2">
    <source>
        <dbReference type="ARBA" id="ARBA00022692"/>
    </source>
</evidence>
<feature type="transmembrane region" description="Helical" evidence="6">
    <location>
        <begin position="338"/>
        <end position="357"/>
    </location>
</feature>
<feature type="region of interest" description="Disordered" evidence="5">
    <location>
        <begin position="421"/>
        <end position="444"/>
    </location>
</feature>
<evidence type="ECO:0000313" key="9">
    <source>
        <dbReference type="Proteomes" id="UP000631535"/>
    </source>
</evidence>
<feature type="transmembrane region" description="Helical" evidence="6">
    <location>
        <begin position="394"/>
        <end position="415"/>
    </location>
</feature>
<name>A0ABQ2MDS7_9ACTN</name>
<keyword evidence="2 6" id="KW-0812">Transmembrane</keyword>
<keyword evidence="3 6" id="KW-1133">Transmembrane helix</keyword>
<keyword evidence="4 6" id="KW-0472">Membrane</keyword>
<dbReference type="SUPFAM" id="SSF103473">
    <property type="entry name" value="MFS general substrate transporter"/>
    <property type="match status" value="1"/>
</dbReference>
<dbReference type="PROSITE" id="PS50850">
    <property type="entry name" value="MFS"/>
    <property type="match status" value="1"/>
</dbReference>
<feature type="transmembrane region" description="Helical" evidence="6">
    <location>
        <begin position="106"/>
        <end position="127"/>
    </location>
</feature>
<keyword evidence="9" id="KW-1185">Reference proteome</keyword>